<evidence type="ECO:0000259" key="10">
    <source>
        <dbReference type="Pfam" id="PF07715"/>
    </source>
</evidence>
<dbReference type="PANTHER" id="PTHR30069">
    <property type="entry name" value="TONB-DEPENDENT OUTER MEMBRANE RECEPTOR"/>
    <property type="match status" value="1"/>
</dbReference>
<organism evidence="11 12">
    <name type="scientific">Pedobacter puniceum</name>
    <dbReference type="NCBI Taxonomy" id="2666136"/>
    <lineage>
        <taxon>Bacteria</taxon>
        <taxon>Pseudomonadati</taxon>
        <taxon>Bacteroidota</taxon>
        <taxon>Sphingobacteriia</taxon>
        <taxon>Sphingobacteriales</taxon>
        <taxon>Sphingobacteriaceae</taxon>
        <taxon>Pedobacter</taxon>
    </lineage>
</organism>
<dbReference type="AlphaFoldDB" id="A0A7K0FK23"/>
<dbReference type="GO" id="GO:0009279">
    <property type="term" value="C:cell outer membrane"/>
    <property type="evidence" value="ECO:0007669"/>
    <property type="project" value="UniProtKB-SubCell"/>
</dbReference>
<dbReference type="InterPro" id="IPR039426">
    <property type="entry name" value="TonB-dep_rcpt-like"/>
</dbReference>
<dbReference type="Pfam" id="PF07715">
    <property type="entry name" value="Plug"/>
    <property type="match status" value="1"/>
</dbReference>
<dbReference type="InterPro" id="IPR012910">
    <property type="entry name" value="Plug_dom"/>
</dbReference>
<proteinExistence type="inferred from homology"/>
<evidence type="ECO:0000259" key="9">
    <source>
        <dbReference type="Pfam" id="PF00593"/>
    </source>
</evidence>
<dbReference type="Gene3D" id="2.40.170.20">
    <property type="entry name" value="TonB-dependent receptor, beta-barrel domain"/>
    <property type="match status" value="1"/>
</dbReference>
<dbReference type="GO" id="GO:0044718">
    <property type="term" value="P:siderophore transmembrane transport"/>
    <property type="evidence" value="ECO:0007669"/>
    <property type="project" value="TreeGrafter"/>
</dbReference>
<dbReference type="PANTHER" id="PTHR30069:SF28">
    <property type="entry name" value="TONB-DEPENDENT RECEPTOR YNCD-RELATED"/>
    <property type="match status" value="1"/>
</dbReference>
<keyword evidence="3" id="KW-1134">Transmembrane beta strand</keyword>
<accession>A0A7K0FK23</accession>
<keyword evidence="11" id="KW-0675">Receptor</keyword>
<evidence type="ECO:0000256" key="7">
    <source>
        <dbReference type="ARBA" id="ARBA00023237"/>
    </source>
</evidence>
<evidence type="ECO:0000256" key="5">
    <source>
        <dbReference type="ARBA" id="ARBA00023077"/>
    </source>
</evidence>
<protein>
    <submittedName>
        <fullName evidence="11">TonB-dependent receptor plug domain-containing protein</fullName>
    </submittedName>
</protein>
<keyword evidence="5 8" id="KW-0798">TonB box</keyword>
<evidence type="ECO:0000256" key="6">
    <source>
        <dbReference type="ARBA" id="ARBA00023136"/>
    </source>
</evidence>
<keyword evidence="6 8" id="KW-0472">Membrane</keyword>
<dbReference type="Proteomes" id="UP000462931">
    <property type="component" value="Unassembled WGS sequence"/>
</dbReference>
<dbReference type="EMBL" id="WKJI01000001">
    <property type="protein sequence ID" value="MRX45775.1"/>
    <property type="molecule type" value="Genomic_DNA"/>
</dbReference>
<comment type="caution">
    <text evidence="11">The sequence shown here is derived from an EMBL/GenBank/DDBJ whole genome shotgun (WGS) entry which is preliminary data.</text>
</comment>
<dbReference type="InterPro" id="IPR036942">
    <property type="entry name" value="Beta-barrel_TonB_sf"/>
</dbReference>
<keyword evidence="4" id="KW-0812">Transmembrane</keyword>
<evidence type="ECO:0000256" key="2">
    <source>
        <dbReference type="ARBA" id="ARBA00022448"/>
    </source>
</evidence>
<sequence>MKLHLLLLATIVAGTTQAQKLDSTKTLNEVKINAYLGEQILISLPATATIINKAQLEQRTQNTLLPALNSISGVKMEERSPGSYRLSIRGSLIRSPFGVRNVKVYYDDFPLTDAGGNTYLNLIDQNTVKGIEILKGPDGSLFGANSGGVVLINSSSAEKTSEFSARRGSFGLFGQHFGVQNQVKNYEYSFNQAYQEADGYRINSAMRRLFVQTQQKWKYNQNGTLKFSGFYADMNYNTPGGLTEVQLVENPRAARARAEELNTGIYNKSVFLGLSHDYKITNSLRHYIGISGLITDFKNPFFTNYEFRDENSYALRTYLELKNKETSPIKLQWNLGYEYQRTKTDFLNYGNQAGNPTTLRDADEIKNFNEFIFNRVAVQLSPQFKAEASVSLNFNRFNFRTLPQSPQIAAQGNVNFDPTLMPKLALSYLVTPHFSLRALVSKGYSTPTKDEIRPSNRIINTSLNAEEGWNYEAGLRVRTRDERIYADVSAFYYRLDNAIVRRVNTNDEDFYVNAGGTNQLGAEIQLNANIIKSERRILKSLDYYNAITISKFEFRDYIIGNSNFSGNMLTGVPKLNWVNGLNVLILDRLNLFIQHQYNGKTSLNDAETVFADSFHLIQSKLNYIVPFSKVKLHITFAVDNLLNEQYSLGNDINAFGNRYFNPAATRNYYAGLALKW</sequence>
<dbReference type="SUPFAM" id="SSF56935">
    <property type="entry name" value="Porins"/>
    <property type="match status" value="1"/>
</dbReference>
<dbReference type="Gene3D" id="2.170.130.10">
    <property type="entry name" value="TonB-dependent receptor, plug domain"/>
    <property type="match status" value="1"/>
</dbReference>
<reference evidence="11 12" key="1">
    <citation type="submission" date="2019-11" db="EMBL/GenBank/DDBJ databases">
        <authorList>
            <person name="Cheng Q."/>
            <person name="Yang Z."/>
        </authorList>
    </citation>
    <scope>NUCLEOTIDE SEQUENCE [LARGE SCALE GENOMIC DNA]</scope>
    <source>
        <strain evidence="11 12">HX-22-1</strain>
    </source>
</reference>
<comment type="similarity">
    <text evidence="8">Belongs to the TonB-dependent receptor family.</text>
</comment>
<feature type="domain" description="TonB-dependent receptor plug" evidence="10">
    <location>
        <begin position="43"/>
        <end position="149"/>
    </location>
</feature>
<evidence type="ECO:0000256" key="8">
    <source>
        <dbReference type="RuleBase" id="RU003357"/>
    </source>
</evidence>
<dbReference type="InterPro" id="IPR000531">
    <property type="entry name" value="Beta-barrel_TonB"/>
</dbReference>
<name>A0A7K0FK23_9SPHI</name>
<evidence type="ECO:0000256" key="4">
    <source>
        <dbReference type="ARBA" id="ARBA00022692"/>
    </source>
</evidence>
<feature type="domain" description="TonB-dependent receptor-like beta-barrel" evidence="9">
    <location>
        <begin position="221"/>
        <end position="641"/>
    </location>
</feature>
<evidence type="ECO:0000256" key="1">
    <source>
        <dbReference type="ARBA" id="ARBA00004571"/>
    </source>
</evidence>
<comment type="subcellular location">
    <subcellularLocation>
        <location evidence="1">Cell outer membrane</location>
        <topology evidence="1">Multi-pass membrane protein</topology>
    </subcellularLocation>
</comment>
<evidence type="ECO:0000256" key="3">
    <source>
        <dbReference type="ARBA" id="ARBA00022452"/>
    </source>
</evidence>
<dbReference type="InterPro" id="IPR037066">
    <property type="entry name" value="Plug_dom_sf"/>
</dbReference>
<dbReference type="RefSeq" id="WP_154285935.1">
    <property type="nucleotide sequence ID" value="NZ_WKJI01000001.1"/>
</dbReference>
<keyword evidence="12" id="KW-1185">Reference proteome</keyword>
<keyword evidence="7" id="KW-0998">Cell outer membrane</keyword>
<evidence type="ECO:0000313" key="12">
    <source>
        <dbReference type="Proteomes" id="UP000462931"/>
    </source>
</evidence>
<dbReference type="Pfam" id="PF00593">
    <property type="entry name" value="TonB_dep_Rec_b-barrel"/>
    <property type="match status" value="1"/>
</dbReference>
<dbReference type="GO" id="GO:0015344">
    <property type="term" value="F:siderophore uptake transmembrane transporter activity"/>
    <property type="evidence" value="ECO:0007669"/>
    <property type="project" value="TreeGrafter"/>
</dbReference>
<evidence type="ECO:0000313" key="11">
    <source>
        <dbReference type="EMBL" id="MRX45775.1"/>
    </source>
</evidence>
<keyword evidence="2" id="KW-0813">Transport</keyword>
<gene>
    <name evidence="11" type="ORF">GJJ64_01070</name>
</gene>